<keyword evidence="3" id="KW-0964">Secreted</keyword>
<evidence type="ECO:0000313" key="6">
    <source>
        <dbReference type="EMBL" id="CAI8057057.1"/>
    </source>
</evidence>
<organism evidence="6 7">
    <name type="scientific">Geodia barretti</name>
    <name type="common">Barrett's horny sponge</name>
    <dbReference type="NCBI Taxonomy" id="519541"/>
    <lineage>
        <taxon>Eukaryota</taxon>
        <taxon>Metazoa</taxon>
        <taxon>Porifera</taxon>
        <taxon>Demospongiae</taxon>
        <taxon>Heteroscleromorpha</taxon>
        <taxon>Tetractinellida</taxon>
        <taxon>Astrophorina</taxon>
        <taxon>Geodiidae</taxon>
        <taxon>Geodia</taxon>
    </lineage>
</organism>
<reference evidence="6" key="1">
    <citation type="submission" date="2023-03" db="EMBL/GenBank/DDBJ databases">
        <authorList>
            <person name="Steffen K."/>
            <person name="Cardenas P."/>
        </authorList>
    </citation>
    <scope>NUCLEOTIDE SEQUENCE</scope>
</reference>
<evidence type="ECO:0000256" key="3">
    <source>
        <dbReference type="ARBA" id="ARBA00022525"/>
    </source>
</evidence>
<gene>
    <name evidence="6" type="ORF">GBAR_LOCUS31076</name>
</gene>
<accession>A0AA35XMH9</accession>
<name>A0AA35XMH9_GEOBA</name>
<proteinExistence type="inferred from homology"/>
<evidence type="ECO:0000256" key="5">
    <source>
        <dbReference type="SAM" id="SignalP"/>
    </source>
</evidence>
<feature type="signal peptide" evidence="5">
    <location>
        <begin position="1"/>
        <end position="21"/>
    </location>
</feature>
<sequence length="156" mass="17576">MRPSMLFTVCVAVAALVVVGGGRGTLGAAPPPEELLWDNDFGDPLLVECQSGYALHRARIQFSFSLGYRWDWECKKISDGVVRENCMWYAANEAFQPMVFRCPKRQYMAGVRTATGGDDQIGREWRFEECAASRCQLFPGLELKEKPEEKEYPAAE</sequence>
<feature type="chain" id="PRO_5041432638" evidence="5">
    <location>
        <begin position="22"/>
        <end position="156"/>
    </location>
</feature>
<evidence type="ECO:0000313" key="7">
    <source>
        <dbReference type="Proteomes" id="UP001174909"/>
    </source>
</evidence>
<comment type="subcellular location">
    <subcellularLocation>
        <location evidence="1">Secreted</location>
    </subcellularLocation>
</comment>
<evidence type="ECO:0000256" key="2">
    <source>
        <dbReference type="ARBA" id="ARBA00008712"/>
    </source>
</evidence>
<dbReference type="GO" id="GO:0005576">
    <property type="term" value="C:extracellular region"/>
    <property type="evidence" value="ECO:0007669"/>
    <property type="project" value="UniProtKB-SubCell"/>
</dbReference>
<keyword evidence="7" id="KW-1185">Reference proteome</keyword>
<dbReference type="Pfam" id="PF14704">
    <property type="entry name" value="DERM"/>
    <property type="match status" value="1"/>
</dbReference>
<comment type="similarity">
    <text evidence="2">Belongs to the dermatopontin family.</text>
</comment>
<keyword evidence="4" id="KW-1015">Disulfide bond</keyword>
<dbReference type="Proteomes" id="UP001174909">
    <property type="component" value="Unassembled WGS sequence"/>
</dbReference>
<evidence type="ECO:0000256" key="1">
    <source>
        <dbReference type="ARBA" id="ARBA00004613"/>
    </source>
</evidence>
<keyword evidence="5" id="KW-0732">Signal</keyword>
<dbReference type="InterPro" id="IPR026645">
    <property type="entry name" value="Dermatopontin"/>
</dbReference>
<dbReference type="EMBL" id="CASHTH010004419">
    <property type="protein sequence ID" value="CAI8057057.1"/>
    <property type="molecule type" value="Genomic_DNA"/>
</dbReference>
<evidence type="ECO:0000256" key="4">
    <source>
        <dbReference type="ARBA" id="ARBA00023157"/>
    </source>
</evidence>
<dbReference type="AlphaFoldDB" id="A0AA35XMH9"/>
<comment type="caution">
    <text evidence="6">The sequence shown here is derived from an EMBL/GenBank/DDBJ whole genome shotgun (WGS) entry which is preliminary data.</text>
</comment>
<protein>
    <submittedName>
        <fullName evidence="6">Uncharacterized protein</fullName>
    </submittedName>
</protein>